<proteinExistence type="predicted"/>
<organism evidence="1 2">
    <name type="scientific">Gigaspora margarita</name>
    <dbReference type="NCBI Taxonomy" id="4874"/>
    <lineage>
        <taxon>Eukaryota</taxon>
        <taxon>Fungi</taxon>
        <taxon>Fungi incertae sedis</taxon>
        <taxon>Mucoromycota</taxon>
        <taxon>Glomeromycotina</taxon>
        <taxon>Glomeromycetes</taxon>
        <taxon>Diversisporales</taxon>
        <taxon>Gigasporaceae</taxon>
        <taxon>Gigaspora</taxon>
    </lineage>
</organism>
<comment type="caution">
    <text evidence="1">The sequence shown here is derived from an EMBL/GenBank/DDBJ whole genome shotgun (WGS) entry which is preliminary data.</text>
</comment>
<gene>
    <name evidence="1" type="ORF">GMARGA_LOCUS38697</name>
</gene>
<protein>
    <submittedName>
        <fullName evidence="1">36050_t:CDS:1</fullName>
    </submittedName>
</protein>
<name>A0ABN7X4T4_GIGMA</name>
<feature type="non-terminal residue" evidence="1">
    <location>
        <position position="41"/>
    </location>
</feature>
<accession>A0ABN7X4T4</accession>
<reference evidence="1 2" key="1">
    <citation type="submission" date="2021-06" db="EMBL/GenBank/DDBJ databases">
        <authorList>
            <person name="Kallberg Y."/>
            <person name="Tangrot J."/>
            <person name="Rosling A."/>
        </authorList>
    </citation>
    <scope>NUCLEOTIDE SEQUENCE [LARGE SCALE GENOMIC DNA]</scope>
    <source>
        <strain evidence="1 2">120-4 pot B 10/14</strain>
    </source>
</reference>
<dbReference type="Proteomes" id="UP000789901">
    <property type="component" value="Unassembled WGS sequence"/>
</dbReference>
<evidence type="ECO:0000313" key="1">
    <source>
        <dbReference type="EMBL" id="CAG8847493.1"/>
    </source>
</evidence>
<sequence>MPLRYSKNSKHVTNQETIQYEIHASSKITTASKITESYSTI</sequence>
<evidence type="ECO:0000313" key="2">
    <source>
        <dbReference type="Proteomes" id="UP000789901"/>
    </source>
</evidence>
<keyword evidence="2" id="KW-1185">Reference proteome</keyword>
<dbReference type="EMBL" id="CAJVQB010087918">
    <property type="protein sequence ID" value="CAG8847493.1"/>
    <property type="molecule type" value="Genomic_DNA"/>
</dbReference>